<organism evidence="5 6">
    <name type="scientific">Halalkalibacter nanhaiisediminis</name>
    <dbReference type="NCBI Taxonomy" id="688079"/>
    <lineage>
        <taxon>Bacteria</taxon>
        <taxon>Bacillati</taxon>
        <taxon>Bacillota</taxon>
        <taxon>Bacilli</taxon>
        <taxon>Bacillales</taxon>
        <taxon>Bacillaceae</taxon>
        <taxon>Halalkalibacter</taxon>
    </lineage>
</organism>
<evidence type="ECO:0000313" key="5">
    <source>
        <dbReference type="EMBL" id="TWI56354.1"/>
    </source>
</evidence>
<evidence type="ECO:0000313" key="6">
    <source>
        <dbReference type="Proteomes" id="UP000315711"/>
    </source>
</evidence>
<evidence type="ECO:0000256" key="1">
    <source>
        <dbReference type="ARBA" id="ARBA00006754"/>
    </source>
</evidence>
<dbReference type="Gene3D" id="1.10.10.2840">
    <property type="entry name" value="PucR C-terminal helix-turn-helix domain"/>
    <property type="match status" value="1"/>
</dbReference>
<dbReference type="Pfam" id="PF17853">
    <property type="entry name" value="GGDEF_2"/>
    <property type="match status" value="1"/>
</dbReference>
<evidence type="ECO:0000259" key="3">
    <source>
        <dbReference type="Pfam" id="PF13556"/>
    </source>
</evidence>
<feature type="domain" description="PucR C-terminal helix-turn-helix" evidence="3">
    <location>
        <begin position="312"/>
        <end position="368"/>
    </location>
</feature>
<dbReference type="OrthoDB" id="9792148at2"/>
<feature type="domain" description="Putative sugar diacid recognition" evidence="2">
    <location>
        <begin position="5"/>
        <end position="136"/>
    </location>
</feature>
<dbReference type="EMBL" id="VLKZ01000005">
    <property type="protein sequence ID" value="TWI56354.1"/>
    <property type="molecule type" value="Genomic_DNA"/>
</dbReference>
<dbReference type="Pfam" id="PF05651">
    <property type="entry name" value="Diacid_rec"/>
    <property type="match status" value="1"/>
</dbReference>
<dbReference type="InterPro" id="IPR051448">
    <property type="entry name" value="CdaR-like_regulators"/>
</dbReference>
<sequence>MRILAQMAQRIVNEVTKVIDEEVIVINRDGYIIAGSDSSRIGNFHEGGKEVITTERKLFITAEEVKRLQGVKIGLNLPIRFQQRVIGVIGITGSKPATIRHGELIQRMTELIIEEAYAAERLDSKLRGIETFVYEWLHSESVTLDFQERGEILGIDMNEPRYCVLAQLDQAENELIEPGVELDVLDTIRAVFPNERKDVIVRWGPGRFALLLSAKQHSEQKLYQDLHRLSKKVEEKHGIAFGAGSSRMHEEASFLYAAYKEAKQALAERGTEKKLVFYDELTLEIALAEVSPETRVKIVEKVLGAISSERELIETLQAYFSNQLSIKETAASLHIHINTLHYRLKKIQELSGYQLKETKELVTLYVALWYYKEYSN</sequence>
<feature type="domain" description="CdaR GGDEF-like" evidence="4">
    <location>
        <begin position="145"/>
        <end position="266"/>
    </location>
</feature>
<dbReference type="Pfam" id="PF13556">
    <property type="entry name" value="HTH_30"/>
    <property type="match status" value="1"/>
</dbReference>
<dbReference type="PANTHER" id="PTHR33744">
    <property type="entry name" value="CARBOHYDRATE DIACID REGULATOR"/>
    <property type="match status" value="1"/>
</dbReference>
<reference evidence="5 6" key="1">
    <citation type="journal article" date="2015" name="Stand. Genomic Sci.">
        <title>Genomic Encyclopedia of Bacterial and Archaeal Type Strains, Phase III: the genomes of soil and plant-associated and newly described type strains.</title>
        <authorList>
            <person name="Whitman W.B."/>
            <person name="Woyke T."/>
            <person name="Klenk H.P."/>
            <person name="Zhou Y."/>
            <person name="Lilburn T.G."/>
            <person name="Beck B.J."/>
            <person name="De Vos P."/>
            <person name="Vandamme P."/>
            <person name="Eisen J.A."/>
            <person name="Garrity G."/>
            <person name="Hugenholtz P."/>
            <person name="Kyrpides N.C."/>
        </authorList>
    </citation>
    <scope>NUCLEOTIDE SEQUENCE [LARGE SCALE GENOMIC DNA]</scope>
    <source>
        <strain evidence="5 6">CGMCC 1.10116</strain>
    </source>
</reference>
<dbReference type="RefSeq" id="WP_144450548.1">
    <property type="nucleotide sequence ID" value="NZ_VLKZ01000005.1"/>
</dbReference>
<dbReference type="Proteomes" id="UP000315711">
    <property type="component" value="Unassembled WGS sequence"/>
</dbReference>
<dbReference type="PANTHER" id="PTHR33744:SF16">
    <property type="entry name" value="CARBOHYDRATE DIACID REGULATOR"/>
    <property type="match status" value="1"/>
</dbReference>
<gene>
    <name evidence="5" type="ORF">IQ10_02249</name>
</gene>
<dbReference type="InterPro" id="IPR025736">
    <property type="entry name" value="PucR_C-HTH_dom"/>
</dbReference>
<comment type="caution">
    <text evidence="5">The sequence shown here is derived from an EMBL/GenBank/DDBJ whole genome shotgun (WGS) entry which is preliminary data.</text>
</comment>
<dbReference type="InterPro" id="IPR042070">
    <property type="entry name" value="PucR_C-HTH_sf"/>
</dbReference>
<evidence type="ECO:0000259" key="2">
    <source>
        <dbReference type="Pfam" id="PF05651"/>
    </source>
</evidence>
<evidence type="ECO:0000259" key="4">
    <source>
        <dbReference type="Pfam" id="PF17853"/>
    </source>
</evidence>
<dbReference type="InterPro" id="IPR008599">
    <property type="entry name" value="Diacid_rec"/>
</dbReference>
<dbReference type="InterPro" id="IPR041522">
    <property type="entry name" value="CdaR_GGDEF"/>
</dbReference>
<dbReference type="AlphaFoldDB" id="A0A562QHY2"/>
<accession>A0A562QHY2</accession>
<protein>
    <submittedName>
        <fullName evidence="5">Carbohydrate diacid regulator</fullName>
    </submittedName>
</protein>
<name>A0A562QHY2_9BACI</name>
<comment type="similarity">
    <text evidence="1">Belongs to the CdaR family.</text>
</comment>
<proteinExistence type="inferred from homology"/>
<keyword evidence="6" id="KW-1185">Reference proteome</keyword>